<dbReference type="OrthoDB" id="8266131at2"/>
<dbReference type="InterPro" id="IPR009476">
    <property type="entry name" value="DUF1097"/>
</dbReference>
<reference evidence="2 3" key="1">
    <citation type="submission" date="2019-06" db="EMBL/GenBank/DDBJ databases">
        <title>Amycolatopsis alkalitolerans sp. nov., isolated from Gastrodia elata Blume.</title>
        <authorList>
            <person name="Narsing Rao M.P."/>
            <person name="Li W.J."/>
        </authorList>
    </citation>
    <scope>NUCLEOTIDE SEQUENCE [LARGE SCALE GENOMIC DNA]</scope>
    <source>
        <strain evidence="2 3">SYSUP0005</strain>
    </source>
</reference>
<dbReference type="AlphaFoldDB" id="A0A5C4LU91"/>
<evidence type="ECO:0000256" key="1">
    <source>
        <dbReference type="SAM" id="Phobius"/>
    </source>
</evidence>
<feature type="transmembrane region" description="Helical" evidence="1">
    <location>
        <begin position="139"/>
        <end position="160"/>
    </location>
</feature>
<evidence type="ECO:0000313" key="3">
    <source>
        <dbReference type="Proteomes" id="UP000305546"/>
    </source>
</evidence>
<proteinExistence type="predicted"/>
<keyword evidence="3" id="KW-1185">Reference proteome</keyword>
<dbReference type="Pfam" id="PF06496">
    <property type="entry name" value="DUF1097"/>
    <property type="match status" value="1"/>
</dbReference>
<keyword evidence="1" id="KW-1133">Transmembrane helix</keyword>
<feature type="transmembrane region" description="Helical" evidence="1">
    <location>
        <begin position="20"/>
        <end position="42"/>
    </location>
</feature>
<organism evidence="2 3">
    <name type="scientific">Amycolatopsis alkalitolerans</name>
    <dbReference type="NCBI Taxonomy" id="2547244"/>
    <lineage>
        <taxon>Bacteria</taxon>
        <taxon>Bacillati</taxon>
        <taxon>Actinomycetota</taxon>
        <taxon>Actinomycetes</taxon>
        <taxon>Pseudonocardiales</taxon>
        <taxon>Pseudonocardiaceae</taxon>
        <taxon>Amycolatopsis</taxon>
    </lineage>
</organism>
<accession>A0A5C4LU91</accession>
<feature type="transmembrane region" description="Helical" evidence="1">
    <location>
        <begin position="54"/>
        <end position="71"/>
    </location>
</feature>
<name>A0A5C4LU91_9PSEU</name>
<dbReference type="EMBL" id="VDFW01000037">
    <property type="protein sequence ID" value="TNC21089.1"/>
    <property type="molecule type" value="Genomic_DNA"/>
</dbReference>
<sequence length="182" mass="19512">MRDRIPHEIVASVLAGTTAFIGGTTLNLPPWAIFISWAGTFLLGGPTMANAKRLWLAMPAGSAFALAIVLIDKNIGTALGTSRVAQDAVLALIIFAVNSLLMYTGRLKPFALIPGMFFGFASFFATFFGGFGFAPGNPWAAWVSVVAMNFLGPVFAYLSVKLAFPRPEHRRALAAAVPQRRH</sequence>
<evidence type="ECO:0000313" key="2">
    <source>
        <dbReference type="EMBL" id="TNC21089.1"/>
    </source>
</evidence>
<protein>
    <submittedName>
        <fullName evidence="2">DUF1097 domain-containing protein</fullName>
    </submittedName>
</protein>
<keyword evidence="1" id="KW-0472">Membrane</keyword>
<feature type="transmembrane region" description="Helical" evidence="1">
    <location>
        <begin position="110"/>
        <end position="133"/>
    </location>
</feature>
<dbReference type="Proteomes" id="UP000305546">
    <property type="component" value="Unassembled WGS sequence"/>
</dbReference>
<keyword evidence="1" id="KW-0812">Transmembrane</keyword>
<dbReference type="RefSeq" id="WP_139100044.1">
    <property type="nucleotide sequence ID" value="NZ_VDFW01000037.1"/>
</dbReference>
<gene>
    <name evidence="2" type="ORF">FG385_29340</name>
</gene>
<comment type="caution">
    <text evidence="2">The sequence shown here is derived from an EMBL/GenBank/DDBJ whole genome shotgun (WGS) entry which is preliminary data.</text>
</comment>